<comment type="subcellular location">
    <subcellularLocation>
        <location evidence="1">Membrane</location>
        <topology evidence="1">Multi-pass membrane protein</topology>
    </subcellularLocation>
</comment>
<evidence type="ECO:0000256" key="7">
    <source>
        <dbReference type="ARBA" id="ARBA00023136"/>
    </source>
</evidence>
<organism evidence="11 12">
    <name type="scientific">Zalerion maritima</name>
    <dbReference type="NCBI Taxonomy" id="339359"/>
    <lineage>
        <taxon>Eukaryota</taxon>
        <taxon>Fungi</taxon>
        <taxon>Dikarya</taxon>
        <taxon>Ascomycota</taxon>
        <taxon>Pezizomycotina</taxon>
        <taxon>Sordariomycetes</taxon>
        <taxon>Lulworthiomycetidae</taxon>
        <taxon>Lulworthiales</taxon>
        <taxon>Lulworthiaceae</taxon>
        <taxon>Zalerion</taxon>
    </lineage>
</organism>
<evidence type="ECO:0000256" key="5">
    <source>
        <dbReference type="ARBA" id="ARBA00022970"/>
    </source>
</evidence>
<feature type="compositionally biased region" description="Polar residues" evidence="8">
    <location>
        <begin position="21"/>
        <end position="41"/>
    </location>
</feature>
<feature type="transmembrane region" description="Helical" evidence="9">
    <location>
        <begin position="521"/>
        <end position="539"/>
    </location>
</feature>
<dbReference type="InterPro" id="IPR013057">
    <property type="entry name" value="AA_transpt_TM"/>
</dbReference>
<dbReference type="AlphaFoldDB" id="A0AAD5RZH0"/>
<reference evidence="11" key="1">
    <citation type="submission" date="2022-07" db="EMBL/GenBank/DDBJ databases">
        <title>Draft genome sequence of Zalerion maritima ATCC 34329, a (micro)plastics degrading marine fungus.</title>
        <authorList>
            <person name="Paco A."/>
            <person name="Goncalves M.F.M."/>
            <person name="Rocha-Santos T.A.P."/>
            <person name="Alves A."/>
        </authorList>
    </citation>
    <scope>NUCLEOTIDE SEQUENCE</scope>
    <source>
        <strain evidence="11">ATCC 34329</strain>
    </source>
</reference>
<comment type="caution">
    <text evidence="11">The sequence shown here is derived from an EMBL/GenBank/DDBJ whole genome shotgun (WGS) entry which is preliminary data.</text>
</comment>
<dbReference type="GO" id="GO:0015179">
    <property type="term" value="F:L-amino acid transmembrane transporter activity"/>
    <property type="evidence" value="ECO:0007669"/>
    <property type="project" value="TreeGrafter"/>
</dbReference>
<feature type="transmembrane region" description="Helical" evidence="9">
    <location>
        <begin position="434"/>
        <end position="459"/>
    </location>
</feature>
<feature type="transmembrane region" description="Helical" evidence="9">
    <location>
        <begin position="672"/>
        <end position="695"/>
    </location>
</feature>
<sequence length="703" mass="76054">MAGRNPLGQLEGYERGMSPGRQGSVSSFGGRSVQFDDQQSFPGGFEGPGETTSRDGMGVSRNRRSSISRQLGAVVDIGGVNSIRSFTRSWARAAAFPEVIPHRPSLVIYGDQAPGISEGGLSYGRVPDLEPEPQHRTSLIGQSILQRTFVPPSSPGTGPSECAVTDEPANTTATDPLLGRQHGHTYGSTTDFRERERKALEAELGGGGSRPSFGSGSPGRSVFSMAPHLASPPVGSFSSYQSYNTIGSMASRQSMISAGPLWRQQQEVEAGREVTEEGEPLIVKEVEQDGKIVLAVDGQSTLPQTVFNSINTLIGVGLLSLPMGLHYSGWILGLTILSLAALVTGYTARLLSKCMDLDPAVISFSDIAFLSFGSRARICTSVLFTIELLAACVALVVLFADSMNLLFPGNLSVIEWKVVCAALLIPLNFFPLRILSYTSVVGIISCTAIVVIVIVDGFLKPTAPGSLLEVATTHLLPSNWLTLPLSFGLLMSPWGAHSVFPNIYRDMRHPQKYHRALKQTYFFTFGLDAIMAIVGYLMFGEKVHDEITSSILLNIGYPKTLTFLMCVFVAIIPLTKIPLNARPIVSTIEFMGHLHLPPLPEEKPSVAWWKGVARVAIRVGVTLTFLALAILFPGFDSIMAFMGSALCFTICIILPVSFYLRLFGHQLSMRELIFNWSLIIISSILCAIGTVWAFLPKHLIGAK</sequence>
<feature type="transmembrane region" description="Helical" evidence="9">
    <location>
        <begin position="327"/>
        <end position="348"/>
    </location>
</feature>
<gene>
    <name evidence="11" type="ORF">MKZ38_000433</name>
</gene>
<evidence type="ECO:0000256" key="1">
    <source>
        <dbReference type="ARBA" id="ARBA00004141"/>
    </source>
</evidence>
<comment type="similarity">
    <text evidence="2">Belongs to the amino acid/polyamine transporter 2 family.</text>
</comment>
<feature type="transmembrane region" description="Helical" evidence="9">
    <location>
        <begin position="615"/>
        <end position="632"/>
    </location>
</feature>
<keyword evidence="3" id="KW-0813">Transport</keyword>
<proteinExistence type="inferred from homology"/>
<feature type="transmembrane region" description="Helical" evidence="9">
    <location>
        <begin position="479"/>
        <end position="500"/>
    </location>
</feature>
<evidence type="ECO:0000313" key="11">
    <source>
        <dbReference type="EMBL" id="KAJ2906697.1"/>
    </source>
</evidence>
<keyword evidence="7 9" id="KW-0472">Membrane</keyword>
<evidence type="ECO:0000256" key="2">
    <source>
        <dbReference type="ARBA" id="ARBA00008066"/>
    </source>
</evidence>
<keyword evidence="4 9" id="KW-0812">Transmembrane</keyword>
<feature type="domain" description="Amino acid transporter transmembrane" evidence="10">
    <location>
        <begin position="299"/>
        <end position="692"/>
    </location>
</feature>
<feature type="transmembrane region" description="Helical" evidence="9">
    <location>
        <begin position="638"/>
        <end position="660"/>
    </location>
</feature>
<evidence type="ECO:0000256" key="9">
    <source>
        <dbReference type="SAM" id="Phobius"/>
    </source>
</evidence>
<keyword evidence="5" id="KW-0029">Amino-acid transport</keyword>
<accession>A0AAD5RZH0</accession>
<feature type="transmembrane region" description="Helical" evidence="9">
    <location>
        <begin position="551"/>
        <end position="574"/>
    </location>
</feature>
<evidence type="ECO:0000256" key="6">
    <source>
        <dbReference type="ARBA" id="ARBA00022989"/>
    </source>
</evidence>
<evidence type="ECO:0000256" key="4">
    <source>
        <dbReference type="ARBA" id="ARBA00022692"/>
    </source>
</evidence>
<feature type="transmembrane region" description="Helical" evidence="9">
    <location>
        <begin position="405"/>
        <end position="427"/>
    </location>
</feature>
<feature type="region of interest" description="Disordered" evidence="8">
    <location>
        <begin position="152"/>
        <end position="192"/>
    </location>
</feature>
<keyword evidence="12" id="KW-1185">Reference proteome</keyword>
<feature type="transmembrane region" description="Helical" evidence="9">
    <location>
        <begin position="378"/>
        <end position="399"/>
    </location>
</feature>
<dbReference type="Proteomes" id="UP001201980">
    <property type="component" value="Unassembled WGS sequence"/>
</dbReference>
<dbReference type="EMBL" id="JAKWBI020000010">
    <property type="protein sequence ID" value="KAJ2906697.1"/>
    <property type="molecule type" value="Genomic_DNA"/>
</dbReference>
<protein>
    <submittedName>
        <fullName evidence="11">Vacuolar amino acid transporter 1 protein</fullName>
    </submittedName>
</protein>
<dbReference type="PANTHER" id="PTHR22950">
    <property type="entry name" value="AMINO ACID TRANSPORTER"/>
    <property type="match status" value="1"/>
</dbReference>
<dbReference type="PANTHER" id="PTHR22950:SF692">
    <property type="entry name" value="TRANSMEMBRANE AMINO ACID TRANSPORTER FAMILY PROTEIN"/>
    <property type="match status" value="1"/>
</dbReference>
<dbReference type="GO" id="GO:0005774">
    <property type="term" value="C:vacuolar membrane"/>
    <property type="evidence" value="ECO:0007669"/>
    <property type="project" value="TreeGrafter"/>
</dbReference>
<evidence type="ECO:0000259" key="10">
    <source>
        <dbReference type="Pfam" id="PF01490"/>
    </source>
</evidence>
<name>A0AAD5RZH0_9PEZI</name>
<keyword evidence="6 9" id="KW-1133">Transmembrane helix</keyword>
<evidence type="ECO:0000256" key="8">
    <source>
        <dbReference type="SAM" id="MobiDB-lite"/>
    </source>
</evidence>
<evidence type="ECO:0000256" key="3">
    <source>
        <dbReference type="ARBA" id="ARBA00022448"/>
    </source>
</evidence>
<feature type="region of interest" description="Disordered" evidence="8">
    <location>
        <begin position="1"/>
        <end position="65"/>
    </location>
</feature>
<dbReference type="Pfam" id="PF01490">
    <property type="entry name" value="Aa_trans"/>
    <property type="match status" value="1"/>
</dbReference>
<evidence type="ECO:0000313" key="12">
    <source>
        <dbReference type="Proteomes" id="UP001201980"/>
    </source>
</evidence>